<dbReference type="GO" id="GO:0071161">
    <property type="term" value="F:cyanophycin synthetase activity (L-arginine-adding)"/>
    <property type="evidence" value="ECO:0007669"/>
    <property type="project" value="UniProtKB-EC"/>
</dbReference>
<dbReference type="Gene3D" id="3.30.470.20">
    <property type="entry name" value="ATP-grasp fold, B domain"/>
    <property type="match status" value="2"/>
</dbReference>
<keyword evidence="17" id="KW-1185">Reference proteome</keyword>
<dbReference type="InterPro" id="IPR036615">
    <property type="entry name" value="Mur_ligase_C_dom_sf"/>
</dbReference>
<evidence type="ECO:0000256" key="11">
    <source>
        <dbReference type="ARBA" id="ARBA00048094"/>
    </source>
</evidence>
<keyword evidence="7 16" id="KW-0436">Ligase</keyword>
<dbReference type="InterPro" id="IPR044019">
    <property type="entry name" value="Cyanophycin_syn_N"/>
</dbReference>
<comment type="similarity">
    <text evidence="2">In the C-terminal section; belongs to the MurCDEF family.</text>
</comment>
<dbReference type="InterPro" id="IPR036565">
    <property type="entry name" value="Mur-like_cat_sf"/>
</dbReference>
<dbReference type="Pfam" id="PF18921">
    <property type="entry name" value="Cyanophycin_syn"/>
    <property type="match status" value="1"/>
</dbReference>
<keyword evidence="8 13" id="KW-0547">Nucleotide-binding</keyword>
<dbReference type="EC" id="6.3.2.30" evidence="4"/>
<evidence type="ECO:0000256" key="8">
    <source>
        <dbReference type="ARBA" id="ARBA00022741"/>
    </source>
</evidence>
<dbReference type="Gene3D" id="3.40.1190.10">
    <property type="entry name" value="Mur-like, catalytic domain"/>
    <property type="match status" value="1"/>
</dbReference>
<dbReference type="GO" id="GO:0046872">
    <property type="term" value="F:metal ion binding"/>
    <property type="evidence" value="ECO:0007669"/>
    <property type="project" value="InterPro"/>
</dbReference>
<evidence type="ECO:0000313" key="16">
    <source>
        <dbReference type="EMBL" id="TGX56248.1"/>
    </source>
</evidence>
<keyword evidence="9 13" id="KW-0067">ATP-binding</keyword>
<evidence type="ECO:0000256" key="3">
    <source>
        <dbReference type="ARBA" id="ARBA00011738"/>
    </source>
</evidence>
<reference evidence="16 17" key="1">
    <citation type="submission" date="2019-04" db="EMBL/GenBank/DDBJ databases">
        <title>Sphingomonas psychrotolerans sp. nov., isolated from soil in the Tianshan Mountains, Xinjiang, China.</title>
        <authorList>
            <person name="Luo Y."/>
            <person name="Sheng H."/>
        </authorList>
    </citation>
    <scope>NUCLEOTIDE SEQUENCE [LARGE SCALE GENOMIC DNA]</scope>
    <source>
        <strain evidence="16 17">ZFGT-11</strain>
    </source>
</reference>
<dbReference type="EMBL" id="SRXT01000001">
    <property type="protein sequence ID" value="TGX56248.1"/>
    <property type="molecule type" value="Genomic_DNA"/>
</dbReference>
<comment type="catalytic activity">
    <reaction evidence="12">
        <text>[L-4-(L-arginin-2-N-yl)aspartate](n) + L-aspartate + ATP = [L-4-(L-arginin-2-N-yl)aspartate](n)-L-aspartate + ADP + phosphate + H(+)</text>
        <dbReference type="Rhea" id="RHEA:13277"/>
        <dbReference type="Rhea" id="RHEA-COMP:13728"/>
        <dbReference type="Rhea" id="RHEA-COMP:13733"/>
        <dbReference type="ChEBI" id="CHEBI:15378"/>
        <dbReference type="ChEBI" id="CHEBI:29991"/>
        <dbReference type="ChEBI" id="CHEBI:30616"/>
        <dbReference type="ChEBI" id="CHEBI:43474"/>
        <dbReference type="ChEBI" id="CHEBI:137986"/>
        <dbReference type="ChEBI" id="CHEBI:137990"/>
        <dbReference type="ChEBI" id="CHEBI:456216"/>
        <dbReference type="EC" id="6.3.2.29"/>
    </reaction>
</comment>
<evidence type="ECO:0000256" key="2">
    <source>
        <dbReference type="ARBA" id="ARBA00009060"/>
    </source>
</evidence>
<dbReference type="InterPro" id="IPR013651">
    <property type="entry name" value="ATP-grasp_RimK-type"/>
</dbReference>
<evidence type="ECO:0000256" key="7">
    <source>
        <dbReference type="ARBA" id="ARBA00022598"/>
    </source>
</evidence>
<dbReference type="InterPro" id="IPR011761">
    <property type="entry name" value="ATP-grasp"/>
</dbReference>
<dbReference type="InterPro" id="IPR011810">
    <property type="entry name" value="Cya_phycin_syn"/>
</dbReference>
<evidence type="ECO:0000259" key="15">
    <source>
        <dbReference type="PROSITE" id="PS50975"/>
    </source>
</evidence>
<organism evidence="16 17">
    <name type="scientific">Sphingomonas gei</name>
    <dbReference type="NCBI Taxonomy" id="1395960"/>
    <lineage>
        <taxon>Bacteria</taxon>
        <taxon>Pseudomonadati</taxon>
        <taxon>Pseudomonadota</taxon>
        <taxon>Alphaproteobacteria</taxon>
        <taxon>Sphingomonadales</taxon>
        <taxon>Sphingomonadaceae</taxon>
        <taxon>Sphingomonas</taxon>
    </lineage>
</organism>
<dbReference type="GO" id="GO:0071160">
    <property type="term" value="F:cyanophycin synthetase activity (L-aspartate-adding)"/>
    <property type="evidence" value="ECO:0007669"/>
    <property type="project" value="UniProtKB-EC"/>
</dbReference>
<dbReference type="Pfam" id="PF08245">
    <property type="entry name" value="Mur_ligase_M"/>
    <property type="match status" value="1"/>
</dbReference>
<dbReference type="Proteomes" id="UP000306147">
    <property type="component" value="Unassembled WGS sequence"/>
</dbReference>
<dbReference type="Pfam" id="PF02875">
    <property type="entry name" value="Mur_ligase_C"/>
    <property type="match status" value="1"/>
</dbReference>
<comment type="function">
    <text evidence="1">Catalyzes the ATP-dependent polymerization of arginine and aspartate to multi-L-arginyl-poly-L-aspartic acid (cyanophycin; a water-insoluble reserve polymer).</text>
</comment>
<evidence type="ECO:0000256" key="1">
    <source>
        <dbReference type="ARBA" id="ARBA00003184"/>
    </source>
</evidence>
<dbReference type="NCBIfam" id="NF010623">
    <property type="entry name" value="PRK14016.1"/>
    <property type="match status" value="1"/>
</dbReference>
<dbReference type="AlphaFoldDB" id="A0A4S1XJD0"/>
<dbReference type="InterPro" id="IPR018109">
    <property type="entry name" value="Folylpolyglutamate_synth_CS"/>
</dbReference>
<name>A0A4S1XJD0_9SPHN</name>
<gene>
    <name evidence="16" type="primary">cphA</name>
    <name evidence="16" type="ORF">E5A73_03950</name>
</gene>
<dbReference type="OrthoDB" id="9803907at2"/>
<dbReference type="SUPFAM" id="SSF53623">
    <property type="entry name" value="MurD-like peptide ligases, catalytic domain"/>
    <property type="match status" value="1"/>
</dbReference>
<dbReference type="EC" id="6.3.2.29" evidence="5"/>
<comment type="caution">
    <text evidence="16">The sequence shown here is derived from an EMBL/GenBank/DDBJ whole genome shotgun (WGS) entry which is preliminary data.</text>
</comment>
<dbReference type="InterPro" id="IPR013221">
    <property type="entry name" value="Mur_ligase_cen"/>
</dbReference>
<dbReference type="GO" id="GO:0004326">
    <property type="term" value="F:tetrahydrofolylpolyglutamate synthase activity"/>
    <property type="evidence" value="ECO:0007669"/>
    <property type="project" value="InterPro"/>
</dbReference>
<sequence>MTAIERGAGAPRPETAGAPMRVLERSIYRGPHLYSASPMIRIQLDLGTLEQWPTDRLPYFAERLLALLPGLADHGCSYKQPGGFVRRLQDGTWLGHVIEHVALELQIRAGSPVTRGKTRSVKDRPGVYNILYTYREEDAALAAGAGALRLVASLLPQEFRAVEGLEMLGVAPSDDPQNVAAIIAALEQLLRPRALGPTTRALVDAAERRGIPVMRLNQQSLIQFGTGSRQKRIRASITGETSQIAVDVAGDKNLTKQLLAEAGLPVPRGTVVREEEDCVREARRLRWPVVVKPLDGNHGRGVTTDLFDEEAVRTAFRLAAQHSRRVIVEQQVRGNDHRILVVAGKVVAVAERMPAQVVGDGFHAIRQLIDFLNQDPRRGTGHANMLTRIQVDEAMLALLAKTGTSPATVPMAGEIVRLRHTANLSTGGTAVDRTDVIHPYNVSVAEQAAAVVGLDVCGIDFLSPDITRPVRETGGGIVEVNAAPGFRMHLDPSSGKPRDVARPVIDALFPRGRRSRIPIFAITGTNGKSTTVRMVSRILCQDGRNVGMTTTNGIYFNDHLMTEADASGPKSARMVLRNPSVDVAVLETARGGILREGLGFPAADIGAVLNVTADHLGLRGIDTVEQLATVKSVVVESVARRGHSILNADDPMCLRIARHARGTIVWFSLEGEATMSPMLRAHIAGRGMAVLREPGRDGGMIVLHRDGERSEVMHAAEIPATLGGIAEFNIANALAAVAMCAAQKVALDVIADGLRAFSSSFADSPGRLNVHDAHGIRFILDYAHNPAGLAALGQVIDSLRGDYKRVLGMVSIPGDRRDEDILEMGRLAGVIFDEIMFREAPDGRGRPRGETNGLMSQGAMLAGMPADRVRRILEEEEAVETTLRMGEPGDLIVVMPSAIDKVWQQILDFRPEPRREAGTSTAISQSTRPGELEALLDG</sequence>
<dbReference type="PROSITE" id="PS50975">
    <property type="entry name" value="ATP_GRASP"/>
    <property type="match status" value="1"/>
</dbReference>
<accession>A0A4S1XJD0</accession>
<feature type="region of interest" description="Disordered" evidence="14">
    <location>
        <begin position="913"/>
        <end position="938"/>
    </location>
</feature>
<dbReference type="SUPFAM" id="SSF53244">
    <property type="entry name" value="MurD-like peptide ligases, peptide-binding domain"/>
    <property type="match status" value="1"/>
</dbReference>
<dbReference type="PROSITE" id="PS01011">
    <property type="entry name" value="FOLYLPOLYGLU_SYNT_1"/>
    <property type="match status" value="1"/>
</dbReference>
<feature type="compositionally biased region" description="Polar residues" evidence="14">
    <location>
        <begin position="918"/>
        <end position="928"/>
    </location>
</feature>
<evidence type="ECO:0000256" key="12">
    <source>
        <dbReference type="ARBA" id="ARBA00048425"/>
    </source>
</evidence>
<dbReference type="SUPFAM" id="SSF56059">
    <property type="entry name" value="Glutathione synthetase ATP-binding domain-like"/>
    <property type="match status" value="1"/>
</dbReference>
<evidence type="ECO:0000256" key="6">
    <source>
        <dbReference type="ARBA" id="ARBA00022036"/>
    </source>
</evidence>
<evidence type="ECO:0000256" key="14">
    <source>
        <dbReference type="SAM" id="MobiDB-lite"/>
    </source>
</evidence>
<comment type="catalytic activity">
    <reaction evidence="11">
        <text>[L-4-(L-arginin-2-N-yl)aspartate](n)-L-aspartate + L-arginine + ATP = [L-4-(L-arginin-2-N-yl)aspartate](n+1) + ADP + phosphate + H(+)</text>
        <dbReference type="Rhea" id="RHEA:23888"/>
        <dbReference type="Rhea" id="RHEA-COMP:13732"/>
        <dbReference type="Rhea" id="RHEA-COMP:13733"/>
        <dbReference type="ChEBI" id="CHEBI:15378"/>
        <dbReference type="ChEBI" id="CHEBI:30616"/>
        <dbReference type="ChEBI" id="CHEBI:32682"/>
        <dbReference type="ChEBI" id="CHEBI:43474"/>
        <dbReference type="ChEBI" id="CHEBI:137986"/>
        <dbReference type="ChEBI" id="CHEBI:137990"/>
        <dbReference type="ChEBI" id="CHEBI:456216"/>
        <dbReference type="EC" id="6.3.2.30"/>
    </reaction>
</comment>
<dbReference type="InterPro" id="IPR004101">
    <property type="entry name" value="Mur_ligase_C"/>
</dbReference>
<evidence type="ECO:0000256" key="9">
    <source>
        <dbReference type="ARBA" id="ARBA00022840"/>
    </source>
</evidence>
<evidence type="ECO:0000256" key="13">
    <source>
        <dbReference type="PROSITE-ProRule" id="PRU00409"/>
    </source>
</evidence>
<dbReference type="PANTHER" id="PTHR23135">
    <property type="entry name" value="MUR LIGASE FAMILY MEMBER"/>
    <property type="match status" value="1"/>
</dbReference>
<dbReference type="Pfam" id="PF08443">
    <property type="entry name" value="RimK"/>
    <property type="match status" value="1"/>
</dbReference>
<comment type="subunit">
    <text evidence="3">Homodimer.</text>
</comment>
<dbReference type="NCBIfam" id="TIGR02068">
    <property type="entry name" value="cya_phycin_syn"/>
    <property type="match status" value="1"/>
</dbReference>
<evidence type="ECO:0000313" key="17">
    <source>
        <dbReference type="Proteomes" id="UP000306147"/>
    </source>
</evidence>
<dbReference type="PANTHER" id="PTHR23135:SF18">
    <property type="entry name" value="CYANOPHYCIN SYNTHETASE"/>
    <property type="match status" value="1"/>
</dbReference>
<dbReference type="GO" id="GO:0005524">
    <property type="term" value="F:ATP binding"/>
    <property type="evidence" value="ECO:0007669"/>
    <property type="project" value="UniProtKB-UniRule"/>
</dbReference>
<evidence type="ECO:0000256" key="5">
    <source>
        <dbReference type="ARBA" id="ARBA00013005"/>
    </source>
</evidence>
<evidence type="ECO:0000256" key="10">
    <source>
        <dbReference type="ARBA" id="ARBA00031353"/>
    </source>
</evidence>
<evidence type="ECO:0000256" key="4">
    <source>
        <dbReference type="ARBA" id="ARBA00012968"/>
    </source>
</evidence>
<protein>
    <recommendedName>
        <fullName evidence="6">Cyanophycin synthetase</fullName>
        <ecNumber evidence="5">6.3.2.29</ecNumber>
        <ecNumber evidence="4">6.3.2.30</ecNumber>
    </recommendedName>
    <alternativeName>
        <fullName evidence="10">Cyanophycin synthase</fullName>
    </alternativeName>
</protein>
<proteinExistence type="inferred from homology"/>
<feature type="domain" description="ATP-grasp" evidence="15">
    <location>
        <begin position="256"/>
        <end position="509"/>
    </location>
</feature>
<dbReference type="Gene3D" id="3.90.190.20">
    <property type="entry name" value="Mur ligase, C-terminal domain"/>
    <property type="match status" value="1"/>
</dbReference>